<evidence type="ECO:0000256" key="4">
    <source>
        <dbReference type="ARBA" id="ARBA00022927"/>
    </source>
</evidence>
<evidence type="ECO:0000313" key="10">
    <source>
        <dbReference type="EMBL" id="KUG24430.1"/>
    </source>
</evidence>
<dbReference type="PANTHER" id="PTHR30258">
    <property type="entry name" value="TYPE II SECRETION SYSTEM PROTEIN GSPE-RELATED"/>
    <property type="match status" value="1"/>
</dbReference>
<dbReference type="GO" id="GO:0015628">
    <property type="term" value="P:protein secretion by the type II secretion system"/>
    <property type="evidence" value="ECO:0007669"/>
    <property type="project" value="InterPro"/>
</dbReference>
<evidence type="ECO:0000256" key="3">
    <source>
        <dbReference type="ARBA" id="ARBA00022840"/>
    </source>
</evidence>
<dbReference type="InterPro" id="IPR003593">
    <property type="entry name" value="AAA+_ATPase"/>
</dbReference>
<dbReference type="GO" id="GO:0005886">
    <property type="term" value="C:plasma membrane"/>
    <property type="evidence" value="ECO:0007669"/>
    <property type="project" value="TreeGrafter"/>
</dbReference>
<reference evidence="10" key="1">
    <citation type="journal article" date="2015" name="Proc. Natl. Acad. Sci. U.S.A.">
        <title>Networks of energetic and metabolic interactions define dynamics in microbial communities.</title>
        <authorList>
            <person name="Embree M."/>
            <person name="Liu J.K."/>
            <person name="Al-Bassam M.M."/>
            <person name="Zengler K."/>
        </authorList>
    </citation>
    <scope>NUCLEOTIDE SEQUENCE</scope>
</reference>
<dbReference type="Gene3D" id="3.40.50.300">
    <property type="entry name" value="P-loop containing nucleotide triphosphate hydrolases"/>
    <property type="match status" value="1"/>
</dbReference>
<dbReference type="EC" id="7.4.2.8" evidence="6"/>
<dbReference type="GO" id="GO:0016887">
    <property type="term" value="F:ATP hydrolysis activity"/>
    <property type="evidence" value="ECO:0007669"/>
    <property type="project" value="TreeGrafter"/>
</dbReference>
<proteinExistence type="predicted"/>
<keyword evidence="1" id="KW-0813">Transport</keyword>
<dbReference type="AlphaFoldDB" id="A0A0W8FUP5"/>
<keyword evidence="4" id="KW-0653">Protein transport</keyword>
<dbReference type="SMART" id="SM00382">
    <property type="entry name" value="AAA"/>
    <property type="match status" value="1"/>
</dbReference>
<evidence type="ECO:0000256" key="2">
    <source>
        <dbReference type="ARBA" id="ARBA00022741"/>
    </source>
</evidence>
<evidence type="ECO:0000259" key="9">
    <source>
        <dbReference type="PROSITE" id="PS00662"/>
    </source>
</evidence>
<dbReference type="GO" id="GO:0005524">
    <property type="term" value="F:ATP binding"/>
    <property type="evidence" value="ECO:0007669"/>
    <property type="project" value="UniProtKB-KW"/>
</dbReference>
<dbReference type="SUPFAM" id="SSF52540">
    <property type="entry name" value="P-loop containing nucleoside triphosphate hydrolases"/>
    <property type="match status" value="1"/>
</dbReference>
<name>A0A0W8FUP5_9ZZZZ</name>
<feature type="region of interest" description="Disordered" evidence="8">
    <location>
        <begin position="1"/>
        <end position="27"/>
    </location>
</feature>
<dbReference type="Pfam" id="PF00437">
    <property type="entry name" value="T2SSE"/>
    <property type="match status" value="1"/>
</dbReference>
<sequence>MSKIHTALKASTGTGHSSSTTEDSSFSPLDKKLISAGVAPDTIAEAHKLKKNNGTGFFDHIIKKKAIDETQLLKIMAEHFGLSFWPELPMESINIDFTQNVSIQYLKKHRIVPLITSENSVIAVNDPTSFQPVDDLRQLLKNPDLPVVLSSQDAIISAINMAYDMSRTTAKDYFEEINEASTDDLISRIDETADLLDETSDAPIIKLVNLLVSGAIKDRASDIHVEPYSGNLKIRYRIDGILYDILSLPRRIQSPLISRIKIMAKLNIAEKRLPQDGRIEIKIADRLVDIRVSVIPTAFGERVVLRLLDKTASILKLADLGMHHERIKLFNKLIKSPYGIILVTGPTGSGKTTTLYAALSSINHPEINIITIEDPIEYQIDGIGQIQVNPKIDLTFAAGLRSIVRQDPDVILIGEIRDRETAEIAIQSSLTGHLVFSTLHTNDAASAVTRLIDMGIEPFLVTSSIIAIIAQRLVRVLCPHCKEVYVPDEETLANLGLDRSVLKKNIFYRKNGCNLCMQTGFRGRTGIFEILIVDEEIKKLVLKTSDANQINELALKQGMITLQKDGIDKVLNGITTTEEVLRVTRSLNRKDDIVLEV</sequence>
<dbReference type="PANTHER" id="PTHR30258:SF2">
    <property type="entry name" value="COMG OPERON PROTEIN 1"/>
    <property type="match status" value="1"/>
</dbReference>
<dbReference type="GO" id="GO:0008564">
    <property type="term" value="F:protein-exporting ATPase activity"/>
    <property type="evidence" value="ECO:0007669"/>
    <property type="project" value="UniProtKB-EC"/>
</dbReference>
<keyword evidence="3" id="KW-0067">ATP-binding</keyword>
<gene>
    <name evidence="10" type="ORF">ASZ90_005760</name>
</gene>
<dbReference type="InterPro" id="IPR037257">
    <property type="entry name" value="T2SS_E_N_sf"/>
</dbReference>
<dbReference type="SUPFAM" id="SSF160246">
    <property type="entry name" value="EspE N-terminal domain-like"/>
    <property type="match status" value="1"/>
</dbReference>
<dbReference type="CDD" id="cd01129">
    <property type="entry name" value="PulE-GspE-like"/>
    <property type="match status" value="1"/>
</dbReference>
<organism evidence="10">
    <name type="scientific">hydrocarbon metagenome</name>
    <dbReference type="NCBI Taxonomy" id="938273"/>
    <lineage>
        <taxon>unclassified sequences</taxon>
        <taxon>metagenomes</taxon>
        <taxon>ecological metagenomes</taxon>
    </lineage>
</organism>
<dbReference type="FunFam" id="3.30.450.90:FF:000001">
    <property type="entry name" value="Type II secretion system ATPase GspE"/>
    <property type="match status" value="1"/>
</dbReference>
<dbReference type="FunFam" id="3.40.50.300:FF:000398">
    <property type="entry name" value="Type IV pilus assembly ATPase PilB"/>
    <property type="match status" value="1"/>
</dbReference>
<dbReference type="InterPro" id="IPR007831">
    <property type="entry name" value="T2SS_GspE_N"/>
</dbReference>
<dbReference type="InterPro" id="IPR027417">
    <property type="entry name" value="P-loop_NTPase"/>
</dbReference>
<evidence type="ECO:0000256" key="1">
    <source>
        <dbReference type="ARBA" id="ARBA00022448"/>
    </source>
</evidence>
<accession>A0A0W8FUP5</accession>
<protein>
    <recommendedName>
        <fullName evidence="6">protein-secreting ATPase</fullName>
        <ecNumber evidence="6">7.4.2.8</ecNumber>
    </recommendedName>
</protein>
<dbReference type="EMBL" id="LNQE01000848">
    <property type="protein sequence ID" value="KUG24430.1"/>
    <property type="molecule type" value="Genomic_DNA"/>
</dbReference>
<feature type="compositionally biased region" description="Low complexity" evidence="8">
    <location>
        <begin position="11"/>
        <end position="27"/>
    </location>
</feature>
<evidence type="ECO:0000256" key="6">
    <source>
        <dbReference type="ARBA" id="ARBA00024382"/>
    </source>
</evidence>
<dbReference type="PROSITE" id="PS00662">
    <property type="entry name" value="T2SP_E"/>
    <property type="match status" value="1"/>
</dbReference>
<keyword evidence="5" id="KW-1278">Translocase</keyword>
<dbReference type="GO" id="GO:0015627">
    <property type="term" value="C:type II protein secretion system complex"/>
    <property type="evidence" value="ECO:0007669"/>
    <property type="project" value="InterPro"/>
</dbReference>
<dbReference type="NCBIfam" id="TIGR02533">
    <property type="entry name" value="type_II_gspE"/>
    <property type="match status" value="1"/>
</dbReference>
<evidence type="ECO:0000256" key="7">
    <source>
        <dbReference type="ARBA" id="ARBA00034006"/>
    </source>
</evidence>
<comment type="catalytic activity">
    <reaction evidence="7">
        <text>ATP + H2O + cellular proteinSide 1 = ADP + phosphate + cellular proteinSide 2.</text>
        <dbReference type="EC" id="7.4.2.8"/>
    </reaction>
</comment>
<keyword evidence="2" id="KW-0547">Nucleotide-binding</keyword>
<comment type="caution">
    <text evidence="10">The sequence shown here is derived from an EMBL/GenBank/DDBJ whole genome shotgun (WGS) entry which is preliminary data.</text>
</comment>
<evidence type="ECO:0000256" key="8">
    <source>
        <dbReference type="SAM" id="MobiDB-lite"/>
    </source>
</evidence>
<dbReference type="InterPro" id="IPR001482">
    <property type="entry name" value="T2SS/T4SS_dom"/>
</dbReference>
<evidence type="ECO:0000256" key="5">
    <source>
        <dbReference type="ARBA" id="ARBA00022967"/>
    </source>
</evidence>
<dbReference type="Gene3D" id="3.30.300.160">
    <property type="entry name" value="Type II secretion system, protein E, N-terminal domain"/>
    <property type="match status" value="1"/>
</dbReference>
<dbReference type="Pfam" id="PF05157">
    <property type="entry name" value="MshEN"/>
    <property type="match status" value="1"/>
</dbReference>
<dbReference type="Gene3D" id="3.30.450.90">
    <property type="match status" value="1"/>
</dbReference>
<dbReference type="InterPro" id="IPR013369">
    <property type="entry name" value="T2SS_GspE"/>
</dbReference>
<feature type="domain" description="Bacterial type II secretion system protein E" evidence="9">
    <location>
        <begin position="404"/>
        <end position="418"/>
    </location>
</feature>